<feature type="non-terminal residue" evidence="1">
    <location>
        <position position="59"/>
    </location>
</feature>
<gene>
    <name evidence="1" type="ORF">FB45DRAFT_677806</name>
</gene>
<feature type="non-terminal residue" evidence="1">
    <location>
        <position position="1"/>
    </location>
</feature>
<comment type="caution">
    <text evidence="1">The sequence shown here is derived from an EMBL/GenBank/DDBJ whole genome shotgun (WGS) entry which is preliminary data.</text>
</comment>
<organism evidence="1 2">
    <name type="scientific">Roridomyces roridus</name>
    <dbReference type="NCBI Taxonomy" id="1738132"/>
    <lineage>
        <taxon>Eukaryota</taxon>
        <taxon>Fungi</taxon>
        <taxon>Dikarya</taxon>
        <taxon>Basidiomycota</taxon>
        <taxon>Agaricomycotina</taxon>
        <taxon>Agaricomycetes</taxon>
        <taxon>Agaricomycetidae</taxon>
        <taxon>Agaricales</taxon>
        <taxon>Marasmiineae</taxon>
        <taxon>Mycenaceae</taxon>
        <taxon>Roridomyces</taxon>
    </lineage>
</organism>
<sequence>LDGYVDRPLTQLQEDTANLKLLHFFIHSNTAFVQANSIFLVDFTQEIRPSFKIAPRNVM</sequence>
<dbReference type="EMBL" id="JARKIF010000018">
    <property type="protein sequence ID" value="KAJ7619701.1"/>
    <property type="molecule type" value="Genomic_DNA"/>
</dbReference>
<proteinExistence type="predicted"/>
<evidence type="ECO:0000313" key="1">
    <source>
        <dbReference type="EMBL" id="KAJ7619701.1"/>
    </source>
</evidence>
<reference evidence="1" key="1">
    <citation type="submission" date="2023-03" db="EMBL/GenBank/DDBJ databases">
        <title>Massive genome expansion in bonnet fungi (Mycena s.s.) driven by repeated elements and novel gene families across ecological guilds.</title>
        <authorList>
            <consortium name="Lawrence Berkeley National Laboratory"/>
            <person name="Harder C.B."/>
            <person name="Miyauchi S."/>
            <person name="Viragh M."/>
            <person name="Kuo A."/>
            <person name="Thoen E."/>
            <person name="Andreopoulos B."/>
            <person name="Lu D."/>
            <person name="Skrede I."/>
            <person name="Drula E."/>
            <person name="Henrissat B."/>
            <person name="Morin E."/>
            <person name="Kohler A."/>
            <person name="Barry K."/>
            <person name="LaButti K."/>
            <person name="Morin E."/>
            <person name="Salamov A."/>
            <person name="Lipzen A."/>
            <person name="Mereny Z."/>
            <person name="Hegedus B."/>
            <person name="Baldrian P."/>
            <person name="Stursova M."/>
            <person name="Weitz H."/>
            <person name="Taylor A."/>
            <person name="Grigoriev I.V."/>
            <person name="Nagy L.G."/>
            <person name="Martin F."/>
            <person name="Kauserud H."/>
        </authorList>
    </citation>
    <scope>NUCLEOTIDE SEQUENCE</scope>
    <source>
        <strain evidence="1">9284</strain>
    </source>
</reference>
<dbReference type="Proteomes" id="UP001221142">
    <property type="component" value="Unassembled WGS sequence"/>
</dbReference>
<accession>A0AAD7BG67</accession>
<protein>
    <submittedName>
        <fullName evidence="1">Uncharacterized protein</fullName>
    </submittedName>
</protein>
<evidence type="ECO:0000313" key="2">
    <source>
        <dbReference type="Proteomes" id="UP001221142"/>
    </source>
</evidence>
<keyword evidence="2" id="KW-1185">Reference proteome</keyword>
<dbReference type="AlphaFoldDB" id="A0AAD7BG67"/>
<name>A0AAD7BG67_9AGAR</name>